<gene>
    <name evidence="1" type="ORF">DC20_16040</name>
</gene>
<reference evidence="1 2" key="1">
    <citation type="submission" date="2015-08" db="EMBL/GenBank/DDBJ databases">
        <title>Complete genome sequence of Rufibacter tibetensis strain 1351t, a radiation-resistant bacterium from tibet plateau.</title>
        <authorList>
            <person name="Dai J."/>
        </authorList>
    </citation>
    <scope>NUCLEOTIDE SEQUENCE [LARGE SCALE GENOMIC DNA]</scope>
    <source>
        <strain evidence="1 2">1351</strain>
    </source>
</reference>
<evidence type="ECO:0000313" key="1">
    <source>
        <dbReference type="EMBL" id="ALJ00200.1"/>
    </source>
</evidence>
<dbReference type="AlphaFoldDB" id="A0A0P0C9E5"/>
<dbReference type="RefSeq" id="WP_062544751.1">
    <property type="nucleotide sequence ID" value="NZ_CP012643.1"/>
</dbReference>
<evidence type="ECO:0008006" key="3">
    <source>
        <dbReference type="Google" id="ProtNLM"/>
    </source>
</evidence>
<keyword evidence="2" id="KW-1185">Reference proteome</keyword>
<protein>
    <recommendedName>
        <fullName evidence="3">STAS/SEC14 domain-containing protein</fullName>
    </recommendedName>
</protein>
<evidence type="ECO:0000313" key="2">
    <source>
        <dbReference type="Proteomes" id="UP000061382"/>
    </source>
</evidence>
<proteinExistence type="predicted"/>
<sequence length="136" mass="15344">MVLFESPFATLEHDTGLNLLKVTYRDRRGYRLADVADLMRHVGECATAYGVKSLFLDSSKSFNPMPEEEAEAASRHIAETCQTSGIERIARVGSPSLISEWKVREGINRVHQREPFRFALQTFTTKAEAMGWLAHS</sequence>
<name>A0A0P0C9E5_9BACT</name>
<dbReference type="Proteomes" id="UP000061382">
    <property type="component" value="Chromosome"/>
</dbReference>
<dbReference type="PATRIC" id="fig|512763.3.peg.3528"/>
<dbReference type="EMBL" id="CP012643">
    <property type="protein sequence ID" value="ALJ00200.1"/>
    <property type="molecule type" value="Genomic_DNA"/>
</dbReference>
<organism evidence="1 2">
    <name type="scientific">Rufibacter tibetensis</name>
    <dbReference type="NCBI Taxonomy" id="512763"/>
    <lineage>
        <taxon>Bacteria</taxon>
        <taxon>Pseudomonadati</taxon>
        <taxon>Bacteroidota</taxon>
        <taxon>Cytophagia</taxon>
        <taxon>Cytophagales</taxon>
        <taxon>Hymenobacteraceae</taxon>
        <taxon>Rufibacter</taxon>
    </lineage>
</organism>
<dbReference type="KEGG" id="rti:DC20_16040"/>
<accession>A0A0P0C9E5</accession>